<feature type="compositionally biased region" description="Low complexity" evidence="1">
    <location>
        <begin position="54"/>
        <end position="63"/>
    </location>
</feature>
<dbReference type="eggNOG" id="COG2340">
    <property type="taxonomic scope" value="Bacteria"/>
</dbReference>
<keyword evidence="5" id="KW-1185">Reference proteome</keyword>
<evidence type="ECO:0000259" key="3">
    <source>
        <dbReference type="Pfam" id="PF00188"/>
    </source>
</evidence>
<protein>
    <recommendedName>
        <fullName evidence="3">SCP domain-containing protein</fullName>
    </recommendedName>
</protein>
<reference evidence="4 5" key="1">
    <citation type="submission" date="2013-05" db="EMBL/GenBank/DDBJ databases">
        <title>Genome assembly of Chondromyces apiculatus DSM 436.</title>
        <authorList>
            <person name="Sharma G."/>
            <person name="Khatri I."/>
            <person name="Kaur C."/>
            <person name="Mayilraj S."/>
            <person name="Subramanian S."/>
        </authorList>
    </citation>
    <scope>NUCLEOTIDE SEQUENCE [LARGE SCALE GENOMIC DNA]</scope>
    <source>
        <strain evidence="4 5">DSM 436</strain>
    </source>
</reference>
<dbReference type="SUPFAM" id="SSF55797">
    <property type="entry name" value="PR-1-like"/>
    <property type="match status" value="1"/>
</dbReference>
<evidence type="ECO:0000313" key="4">
    <source>
        <dbReference type="EMBL" id="EYF01936.1"/>
    </source>
</evidence>
<evidence type="ECO:0000313" key="5">
    <source>
        <dbReference type="Proteomes" id="UP000019678"/>
    </source>
</evidence>
<proteinExistence type="predicted"/>
<organism evidence="4 5">
    <name type="scientific">Chondromyces apiculatus DSM 436</name>
    <dbReference type="NCBI Taxonomy" id="1192034"/>
    <lineage>
        <taxon>Bacteria</taxon>
        <taxon>Pseudomonadati</taxon>
        <taxon>Myxococcota</taxon>
        <taxon>Polyangia</taxon>
        <taxon>Polyangiales</taxon>
        <taxon>Polyangiaceae</taxon>
        <taxon>Chondromyces</taxon>
    </lineage>
</organism>
<name>A0A017T049_9BACT</name>
<dbReference type="InterPro" id="IPR014044">
    <property type="entry name" value="CAP_dom"/>
</dbReference>
<dbReference type="STRING" id="1192034.CAP_7704"/>
<evidence type="ECO:0000256" key="2">
    <source>
        <dbReference type="SAM" id="SignalP"/>
    </source>
</evidence>
<dbReference type="RefSeq" id="WP_044248543.1">
    <property type="nucleotide sequence ID" value="NZ_ASRX01000069.1"/>
</dbReference>
<comment type="caution">
    <text evidence="4">The sequence shown here is derived from an EMBL/GenBank/DDBJ whole genome shotgun (WGS) entry which is preliminary data.</text>
</comment>
<dbReference type="Pfam" id="PF00188">
    <property type="entry name" value="CAP"/>
    <property type="match status" value="1"/>
</dbReference>
<feature type="compositionally biased region" description="Gly residues" evidence="1">
    <location>
        <begin position="41"/>
        <end position="53"/>
    </location>
</feature>
<gene>
    <name evidence="4" type="ORF">CAP_7704</name>
</gene>
<dbReference type="OrthoDB" id="480426at2"/>
<dbReference type="EMBL" id="ASRX01000069">
    <property type="protein sequence ID" value="EYF01936.1"/>
    <property type="molecule type" value="Genomic_DNA"/>
</dbReference>
<dbReference type="AlphaFoldDB" id="A0A017T049"/>
<feature type="region of interest" description="Disordered" evidence="1">
    <location>
        <begin position="33"/>
        <end position="89"/>
    </location>
</feature>
<dbReference type="PROSITE" id="PS51257">
    <property type="entry name" value="PROKAR_LIPOPROTEIN"/>
    <property type="match status" value="1"/>
</dbReference>
<sequence length="350" mass="34539">MRSSPAGLLGLRRVVVLGVGLAAFAGLGAACSGDDGEASTEGGGASAGEGGSGASPTTSTASHGHGGGSASGGGGPGGGGAGGSEEASVCARWQGDRADLGEGTWSGSVASCNAGDTSADGRANALKLVNLYRWLAGMGAVTNDAARDQKAQACALMMDANNMLSHAPPASWTCYSQAGAEGAANSNIASTPGVDGVDLYMADPGNETTMGHRRWILSGSLGSIGLGSTDSASCMWVLGGSGDENPPYVAWPSPGKFPSGALHASYASVDQTGWTLQSSAIDLAGAQVTVMDGGENRPVAVTQLAGGFGSSSALRMVPQGWVSEVGHTYAVSVTGTNPSITYEVEIIDCE</sequence>
<feature type="compositionally biased region" description="Gly residues" evidence="1">
    <location>
        <begin position="64"/>
        <end position="83"/>
    </location>
</feature>
<dbReference type="Proteomes" id="UP000019678">
    <property type="component" value="Unassembled WGS sequence"/>
</dbReference>
<evidence type="ECO:0000256" key="1">
    <source>
        <dbReference type="SAM" id="MobiDB-lite"/>
    </source>
</evidence>
<dbReference type="Gene3D" id="3.40.33.10">
    <property type="entry name" value="CAP"/>
    <property type="match status" value="1"/>
</dbReference>
<dbReference type="CDD" id="cd05379">
    <property type="entry name" value="CAP_bacterial"/>
    <property type="match status" value="1"/>
</dbReference>
<feature type="signal peptide" evidence="2">
    <location>
        <begin position="1"/>
        <end position="25"/>
    </location>
</feature>
<accession>A0A017T049</accession>
<feature type="chain" id="PRO_5001496816" description="SCP domain-containing protein" evidence="2">
    <location>
        <begin position="26"/>
        <end position="350"/>
    </location>
</feature>
<dbReference type="InterPro" id="IPR035940">
    <property type="entry name" value="CAP_sf"/>
</dbReference>
<keyword evidence="2" id="KW-0732">Signal</keyword>
<feature type="domain" description="SCP" evidence="3">
    <location>
        <begin position="126"/>
        <end position="232"/>
    </location>
</feature>